<organism evidence="4">
    <name type="scientific">marine sediment metagenome</name>
    <dbReference type="NCBI Taxonomy" id="412755"/>
    <lineage>
        <taxon>unclassified sequences</taxon>
        <taxon>metagenomes</taxon>
        <taxon>ecological metagenomes</taxon>
    </lineage>
</organism>
<keyword evidence="1" id="KW-0694">RNA-binding</keyword>
<dbReference type="SUPFAM" id="SSF55174">
    <property type="entry name" value="Alpha-L RNA-binding motif"/>
    <property type="match status" value="1"/>
</dbReference>
<gene>
    <name evidence="4" type="ORF">LCGC14_0484440</name>
</gene>
<dbReference type="PANTHER" id="PTHR32319">
    <property type="entry name" value="BACTERIAL HEMOLYSIN-LIKE PROTEIN"/>
    <property type="match status" value="1"/>
</dbReference>
<dbReference type="InterPro" id="IPR036986">
    <property type="entry name" value="S4_RNA-bd_sf"/>
</dbReference>
<feature type="domain" description="RNA-binding S4" evidence="3">
    <location>
        <begin position="2"/>
        <end position="66"/>
    </location>
</feature>
<dbReference type="GO" id="GO:0008168">
    <property type="term" value="F:methyltransferase activity"/>
    <property type="evidence" value="ECO:0007669"/>
    <property type="project" value="InterPro"/>
</dbReference>
<dbReference type="SMART" id="SM00363">
    <property type="entry name" value="S4"/>
    <property type="match status" value="1"/>
</dbReference>
<evidence type="ECO:0000256" key="1">
    <source>
        <dbReference type="ARBA" id="ARBA00022884"/>
    </source>
</evidence>
<dbReference type="PROSITE" id="PS50889">
    <property type="entry name" value="S4"/>
    <property type="match status" value="1"/>
</dbReference>
<name>A0A0F9S8A1_9ZZZZ</name>
<dbReference type="InterPro" id="IPR029063">
    <property type="entry name" value="SAM-dependent_MTases_sf"/>
</dbReference>
<dbReference type="CDD" id="cd00165">
    <property type="entry name" value="S4"/>
    <property type="match status" value="1"/>
</dbReference>
<dbReference type="InterPro" id="IPR047048">
    <property type="entry name" value="TlyA"/>
</dbReference>
<dbReference type="PIRSF" id="PIRSF005578">
    <property type="entry name" value="TlyA"/>
    <property type="match status" value="1"/>
</dbReference>
<dbReference type="GO" id="GO:0003723">
    <property type="term" value="F:RNA binding"/>
    <property type="evidence" value="ECO:0007669"/>
    <property type="project" value="UniProtKB-KW"/>
</dbReference>
<evidence type="ECO:0000313" key="4">
    <source>
        <dbReference type="EMBL" id="KKN65135.1"/>
    </source>
</evidence>
<dbReference type="Gene3D" id="3.40.50.150">
    <property type="entry name" value="Vaccinia Virus protein VP39"/>
    <property type="match status" value="1"/>
</dbReference>
<dbReference type="InterPro" id="IPR004538">
    <property type="entry name" value="Hemolysin_A/TlyA"/>
</dbReference>
<reference evidence="4" key="1">
    <citation type="journal article" date="2015" name="Nature">
        <title>Complex archaea that bridge the gap between prokaryotes and eukaryotes.</title>
        <authorList>
            <person name="Spang A."/>
            <person name="Saw J.H."/>
            <person name="Jorgensen S.L."/>
            <person name="Zaremba-Niedzwiedzka K."/>
            <person name="Martijn J."/>
            <person name="Lind A.E."/>
            <person name="van Eijk R."/>
            <person name="Schleper C."/>
            <person name="Guy L."/>
            <person name="Ettema T.J."/>
        </authorList>
    </citation>
    <scope>NUCLEOTIDE SEQUENCE</scope>
</reference>
<sequence length="262" mass="29617">MQRIDKLLVEKGYFESRSSAQAAIMAGLISVKQQVVQKASTLIDEDVEIKIKETQRYVSRGALKLKKALDAFAIDVHDKLALDAGTSTGGFAQVLLEQGAKKVIAVDVGYGQFDYKLRQDNRIELYERTNIRYFDAESIDSVDLAVADLSFISVIKVIDNMLKMLKGNGELLILIKPQFEAEPKFAKKGVVRDKQVHKRVLFDVIHGLEKKKLYLSGLTYSPITGPKGNMEFLAYFKRRPQREIDVQKNIENVVNQAHKELE</sequence>
<protein>
    <recommendedName>
        <fullName evidence="3">RNA-binding S4 domain-containing protein</fullName>
    </recommendedName>
</protein>
<evidence type="ECO:0000256" key="2">
    <source>
        <dbReference type="ARBA" id="ARBA00029460"/>
    </source>
</evidence>
<accession>A0A0F9S8A1</accession>
<dbReference type="GO" id="GO:0032259">
    <property type="term" value="P:methylation"/>
    <property type="evidence" value="ECO:0007669"/>
    <property type="project" value="InterPro"/>
</dbReference>
<dbReference type="Pfam" id="PF01728">
    <property type="entry name" value="FtsJ"/>
    <property type="match status" value="1"/>
</dbReference>
<comment type="caution">
    <text evidence="4">The sequence shown here is derived from an EMBL/GenBank/DDBJ whole genome shotgun (WGS) entry which is preliminary data.</text>
</comment>
<comment type="similarity">
    <text evidence="2">Belongs to the TlyA family.</text>
</comment>
<dbReference type="SUPFAM" id="SSF53335">
    <property type="entry name" value="S-adenosyl-L-methionine-dependent methyltransferases"/>
    <property type="match status" value="1"/>
</dbReference>
<dbReference type="InterPro" id="IPR002942">
    <property type="entry name" value="S4_RNA-bd"/>
</dbReference>
<dbReference type="InterPro" id="IPR002877">
    <property type="entry name" value="RNA_MeTrfase_FtsJ_dom"/>
</dbReference>
<dbReference type="PANTHER" id="PTHR32319:SF0">
    <property type="entry name" value="BACTERIAL HEMOLYSIN-LIKE PROTEIN"/>
    <property type="match status" value="1"/>
</dbReference>
<evidence type="ECO:0000259" key="3">
    <source>
        <dbReference type="SMART" id="SM00363"/>
    </source>
</evidence>
<dbReference type="Gene3D" id="3.10.290.10">
    <property type="entry name" value="RNA-binding S4 domain"/>
    <property type="match status" value="1"/>
</dbReference>
<proteinExistence type="inferred from homology"/>
<dbReference type="NCBIfam" id="TIGR00478">
    <property type="entry name" value="tly"/>
    <property type="match status" value="1"/>
</dbReference>
<dbReference type="AlphaFoldDB" id="A0A0F9S8A1"/>
<dbReference type="EMBL" id="LAZR01000533">
    <property type="protein sequence ID" value="KKN65135.1"/>
    <property type="molecule type" value="Genomic_DNA"/>
</dbReference>
<dbReference type="Pfam" id="PF01479">
    <property type="entry name" value="S4"/>
    <property type="match status" value="1"/>
</dbReference>
<dbReference type="CDD" id="cd02440">
    <property type="entry name" value="AdoMet_MTases"/>
    <property type="match status" value="1"/>
</dbReference>